<dbReference type="Proteomes" id="UP000295192">
    <property type="component" value="Unassembled WGS sequence"/>
</dbReference>
<dbReference type="AlphaFoldDB" id="A0A484BUP8"/>
<reference evidence="10 11" key="1">
    <citation type="journal article" date="2019" name="J. Hered.">
        <title>An Improved Genome Assembly for Drosophila navojoa, the Basal Species in the mojavensis Cluster.</title>
        <authorList>
            <person name="Vanderlinde T."/>
            <person name="Dupim E.G."/>
            <person name="Nazario-Yepiz N.O."/>
            <person name="Carvalho A.B."/>
        </authorList>
    </citation>
    <scope>NUCLEOTIDE SEQUENCE [LARGE SCALE GENOMIC DNA]</scope>
    <source>
        <strain evidence="10">Navoj_Jal97</strain>
        <tissue evidence="10">Whole organism</tissue>
    </source>
</reference>
<evidence type="ECO:0000313" key="11">
    <source>
        <dbReference type="Proteomes" id="UP000295192"/>
    </source>
</evidence>
<evidence type="ECO:0000313" key="10">
    <source>
        <dbReference type="EMBL" id="TDG52536.1"/>
    </source>
</evidence>
<organism evidence="10 11">
    <name type="scientific">Drosophila navojoa</name>
    <name type="common">Fruit fly</name>
    <dbReference type="NCBI Taxonomy" id="7232"/>
    <lineage>
        <taxon>Eukaryota</taxon>
        <taxon>Metazoa</taxon>
        <taxon>Ecdysozoa</taxon>
        <taxon>Arthropoda</taxon>
        <taxon>Hexapoda</taxon>
        <taxon>Insecta</taxon>
        <taxon>Pterygota</taxon>
        <taxon>Neoptera</taxon>
        <taxon>Endopterygota</taxon>
        <taxon>Diptera</taxon>
        <taxon>Brachycera</taxon>
        <taxon>Muscomorpha</taxon>
        <taxon>Ephydroidea</taxon>
        <taxon>Drosophilidae</taxon>
        <taxon>Drosophila</taxon>
    </lineage>
</organism>
<sequence>MKLLLLILPLTIALASADESTNSSSPDDLDPVYIITNGYAVGKGKIPYIVSLILGTDESSHVQYCGGTIIASNWILTAAHCLVTDYADIHYGSNQRGKGLLNHRVRNNNFIRHHLWLNTNGNDIGLIRTSIYSS</sequence>
<dbReference type="PRINTS" id="PR00722">
    <property type="entry name" value="CHYMOTRYPSIN"/>
</dbReference>
<feature type="chain" id="PRO_5019771202" description="Peptidase S1 domain-containing protein" evidence="8">
    <location>
        <begin position="18"/>
        <end position="134"/>
    </location>
</feature>
<dbReference type="Pfam" id="PF00089">
    <property type="entry name" value="Trypsin"/>
    <property type="match status" value="1"/>
</dbReference>
<dbReference type="OrthoDB" id="5565075at2759"/>
<feature type="signal peptide" evidence="8">
    <location>
        <begin position="1"/>
        <end position="17"/>
    </location>
</feature>
<feature type="domain" description="Peptidase S1" evidence="9">
    <location>
        <begin position="35"/>
        <end position="129"/>
    </location>
</feature>
<evidence type="ECO:0000256" key="8">
    <source>
        <dbReference type="SAM" id="SignalP"/>
    </source>
</evidence>
<gene>
    <name evidence="10" type="ORF">AWZ03_000769</name>
</gene>
<keyword evidence="6" id="KW-0865">Zymogen</keyword>
<dbReference type="InterPro" id="IPR043504">
    <property type="entry name" value="Peptidase_S1_PA_chymotrypsin"/>
</dbReference>
<dbReference type="PANTHER" id="PTHR24276:SF98">
    <property type="entry name" value="FI18310P1-RELATED"/>
    <property type="match status" value="1"/>
</dbReference>
<dbReference type="InterPro" id="IPR001314">
    <property type="entry name" value="Peptidase_S1A"/>
</dbReference>
<evidence type="ECO:0000256" key="7">
    <source>
        <dbReference type="ARBA" id="ARBA00023157"/>
    </source>
</evidence>
<name>A0A484BUP8_DRONA</name>
<dbReference type="InterPro" id="IPR009003">
    <property type="entry name" value="Peptidase_S1_PA"/>
</dbReference>
<evidence type="ECO:0000256" key="1">
    <source>
        <dbReference type="ARBA" id="ARBA00007664"/>
    </source>
</evidence>
<dbReference type="InterPro" id="IPR050430">
    <property type="entry name" value="Peptidase_S1"/>
</dbReference>
<keyword evidence="5" id="KW-0720">Serine protease</keyword>
<evidence type="ECO:0000256" key="3">
    <source>
        <dbReference type="ARBA" id="ARBA00022729"/>
    </source>
</evidence>
<dbReference type="InterPro" id="IPR001254">
    <property type="entry name" value="Trypsin_dom"/>
</dbReference>
<dbReference type="GO" id="GO:0006508">
    <property type="term" value="P:proteolysis"/>
    <property type="evidence" value="ECO:0007669"/>
    <property type="project" value="UniProtKB-KW"/>
</dbReference>
<dbReference type="OMA" id="QYCGGTI"/>
<evidence type="ECO:0000256" key="4">
    <source>
        <dbReference type="ARBA" id="ARBA00022801"/>
    </source>
</evidence>
<evidence type="ECO:0000256" key="6">
    <source>
        <dbReference type="ARBA" id="ARBA00023145"/>
    </source>
</evidence>
<keyword evidence="7" id="KW-1015">Disulfide bond</keyword>
<dbReference type="EMBL" id="LSRL02000003">
    <property type="protein sequence ID" value="TDG52536.1"/>
    <property type="molecule type" value="Genomic_DNA"/>
</dbReference>
<evidence type="ECO:0000259" key="9">
    <source>
        <dbReference type="Pfam" id="PF00089"/>
    </source>
</evidence>
<dbReference type="PROSITE" id="PS00134">
    <property type="entry name" value="TRYPSIN_HIS"/>
    <property type="match status" value="1"/>
</dbReference>
<dbReference type="PANTHER" id="PTHR24276">
    <property type="entry name" value="POLYSERASE-RELATED"/>
    <property type="match status" value="1"/>
</dbReference>
<accession>A0A484BUP8</accession>
<comment type="caution">
    <text evidence="10">The sequence shown here is derived from an EMBL/GenBank/DDBJ whole genome shotgun (WGS) entry which is preliminary data.</text>
</comment>
<dbReference type="GO" id="GO:0004252">
    <property type="term" value="F:serine-type endopeptidase activity"/>
    <property type="evidence" value="ECO:0007669"/>
    <property type="project" value="InterPro"/>
</dbReference>
<keyword evidence="11" id="KW-1185">Reference proteome</keyword>
<evidence type="ECO:0000256" key="5">
    <source>
        <dbReference type="ARBA" id="ARBA00022825"/>
    </source>
</evidence>
<keyword evidence="3 8" id="KW-0732">Signal</keyword>
<dbReference type="InterPro" id="IPR018114">
    <property type="entry name" value="TRYPSIN_HIS"/>
</dbReference>
<dbReference type="Gene3D" id="2.40.10.10">
    <property type="entry name" value="Trypsin-like serine proteases"/>
    <property type="match status" value="1"/>
</dbReference>
<evidence type="ECO:0000256" key="2">
    <source>
        <dbReference type="ARBA" id="ARBA00022670"/>
    </source>
</evidence>
<keyword evidence="2" id="KW-0645">Protease</keyword>
<dbReference type="SUPFAM" id="SSF50494">
    <property type="entry name" value="Trypsin-like serine proteases"/>
    <property type="match status" value="1"/>
</dbReference>
<keyword evidence="4" id="KW-0378">Hydrolase</keyword>
<protein>
    <recommendedName>
        <fullName evidence="9">Peptidase S1 domain-containing protein</fullName>
    </recommendedName>
</protein>
<proteinExistence type="inferred from homology"/>
<comment type="similarity">
    <text evidence="1">Belongs to the peptidase S1 family.</text>
</comment>